<organism evidence="1 2">
    <name type="scientific">Leptothoe spongobia TAU-MAC 1115</name>
    <dbReference type="NCBI Taxonomy" id="1967444"/>
    <lineage>
        <taxon>Bacteria</taxon>
        <taxon>Bacillati</taxon>
        <taxon>Cyanobacteriota</taxon>
        <taxon>Cyanophyceae</taxon>
        <taxon>Nodosilineales</taxon>
        <taxon>Cymatolegaceae</taxon>
        <taxon>Leptothoe</taxon>
        <taxon>Leptothoe spongobia</taxon>
    </lineage>
</organism>
<sequence length="142" mass="16218">MVSSTADSLEQDVLRSANEQYAVLQNYLMSIESQSLEHGDIESYVQHEGTELLRRLFQAHLDLRGVMEERQRDVIGSDEETRPHLRQRCQRQIESLFGEVVVTRLGYSTKTPGVNTLYPSDGTMNLSLDKYSDGLRRRALSV</sequence>
<reference evidence="1" key="2">
    <citation type="journal article" date="2021" name="Mar. Drugs">
        <title>Genome Reduction and Secondary Metabolism of the Marine Sponge-Associated Cyanobacterium Leptothoe.</title>
        <authorList>
            <person name="Konstantinou D."/>
            <person name="Popin R.V."/>
            <person name="Fewer D.P."/>
            <person name="Sivonen K."/>
            <person name="Gkelis S."/>
        </authorList>
    </citation>
    <scope>NUCLEOTIDE SEQUENCE</scope>
    <source>
        <strain evidence="1">TAU-MAC 1115</strain>
    </source>
</reference>
<keyword evidence="2" id="KW-1185">Reference proteome</keyword>
<reference evidence="1" key="1">
    <citation type="submission" date="2020-11" db="EMBL/GenBank/DDBJ databases">
        <authorList>
            <person name="Konstantinou D."/>
            <person name="Gkelis S."/>
            <person name="Popin R."/>
            <person name="Fewer D."/>
            <person name="Sivonen K."/>
        </authorList>
    </citation>
    <scope>NUCLEOTIDE SEQUENCE</scope>
    <source>
        <strain evidence="1">TAU-MAC 1115</strain>
    </source>
</reference>
<protein>
    <submittedName>
        <fullName evidence="1">Uncharacterized protein</fullName>
    </submittedName>
</protein>
<dbReference type="EMBL" id="JADOES010000026">
    <property type="protein sequence ID" value="MBT9316435.1"/>
    <property type="molecule type" value="Genomic_DNA"/>
</dbReference>
<accession>A0A947GIR6</accession>
<evidence type="ECO:0000313" key="1">
    <source>
        <dbReference type="EMBL" id="MBT9316435.1"/>
    </source>
</evidence>
<name>A0A947GIR6_9CYAN</name>
<gene>
    <name evidence="1" type="ORF">IXB50_13465</name>
</gene>
<dbReference type="RefSeq" id="WP_215609502.1">
    <property type="nucleotide sequence ID" value="NZ_JADOES010000026.1"/>
</dbReference>
<dbReference type="AlphaFoldDB" id="A0A947GIR6"/>
<dbReference type="Proteomes" id="UP000717364">
    <property type="component" value="Unassembled WGS sequence"/>
</dbReference>
<evidence type="ECO:0000313" key="2">
    <source>
        <dbReference type="Proteomes" id="UP000717364"/>
    </source>
</evidence>
<proteinExistence type="predicted"/>
<comment type="caution">
    <text evidence="1">The sequence shown here is derived from an EMBL/GenBank/DDBJ whole genome shotgun (WGS) entry which is preliminary data.</text>
</comment>